<evidence type="ECO:0000256" key="2">
    <source>
        <dbReference type="SAM" id="Phobius"/>
    </source>
</evidence>
<keyword evidence="2" id="KW-0812">Transmembrane</keyword>
<organism evidence="3 4">
    <name type="scientific">Halolamina pelagica</name>
    <dbReference type="NCBI Taxonomy" id="699431"/>
    <lineage>
        <taxon>Archaea</taxon>
        <taxon>Methanobacteriati</taxon>
        <taxon>Methanobacteriota</taxon>
        <taxon>Stenosarchaea group</taxon>
        <taxon>Halobacteria</taxon>
        <taxon>Halobacteriales</taxon>
        <taxon>Haloferacaceae</taxon>
    </lineage>
</organism>
<dbReference type="EMBL" id="LGUC01000001">
    <property type="protein sequence ID" value="KPN30369.1"/>
    <property type="molecule type" value="Genomic_DNA"/>
</dbReference>
<feature type="region of interest" description="Disordered" evidence="1">
    <location>
        <begin position="21"/>
        <end position="40"/>
    </location>
</feature>
<evidence type="ECO:0000313" key="4">
    <source>
        <dbReference type="Proteomes" id="UP000050535"/>
    </source>
</evidence>
<evidence type="ECO:0000313" key="3">
    <source>
        <dbReference type="EMBL" id="KPN30369.1"/>
    </source>
</evidence>
<feature type="transmembrane region" description="Helical" evidence="2">
    <location>
        <begin position="350"/>
        <end position="369"/>
    </location>
</feature>
<feature type="transmembrane region" description="Helical" evidence="2">
    <location>
        <begin position="296"/>
        <end position="318"/>
    </location>
</feature>
<gene>
    <name evidence="3" type="ORF">SY89_01098</name>
</gene>
<dbReference type="AlphaFoldDB" id="A0A0P7GY15"/>
<dbReference type="PATRIC" id="fig|699431.3.peg.1127"/>
<dbReference type="RefSeq" id="WP_144427133.1">
    <property type="nucleotide sequence ID" value="NZ_LGUC01000001.1"/>
</dbReference>
<feature type="transmembrane region" description="Helical" evidence="2">
    <location>
        <begin position="324"/>
        <end position="343"/>
    </location>
</feature>
<dbReference type="Proteomes" id="UP000050535">
    <property type="component" value="Unassembled WGS sequence"/>
</dbReference>
<feature type="transmembrane region" description="Helical" evidence="2">
    <location>
        <begin position="237"/>
        <end position="256"/>
    </location>
</feature>
<sequence>MRSRPALVAVLLVAAALAGTTAGSPTVEPSAPPGDQLVSPAGTESYVWPYTSRRQSTAGRTLALNVVVHGEPDRVRRAFVDRSGANWTTVGENETVDVSPWRPAHGSVRYSYVSPDGEGNGGWIAPEYQLGVGAYFGERTHIRAYPSASANWTALQAHTEYWDWFRLRHTVTGVESGALVVERDLEDEPFVDAVDRRTRGSLGGGSDSSWIAVEFTAATLLGVALPLTRRRLSRRDIAIPVAVVGVVLGVRAWGLAAEAVAPGVNPKLYVAVGYPVLVVGPAALVNALARDRPPVLAALLAFAGMAVAAGADLALVGVDPIPTHIVHHRLALAAALGTVAFGAARTDRRLLGIGVVAWLAALAAPLFGIV</sequence>
<keyword evidence="2" id="KW-1133">Transmembrane helix</keyword>
<keyword evidence="2" id="KW-0472">Membrane</keyword>
<evidence type="ECO:0000256" key="1">
    <source>
        <dbReference type="SAM" id="MobiDB-lite"/>
    </source>
</evidence>
<protein>
    <submittedName>
        <fullName evidence="3">Uncharacterized protein</fullName>
    </submittedName>
</protein>
<name>A0A0P7GY15_9EURY</name>
<keyword evidence="4" id="KW-1185">Reference proteome</keyword>
<proteinExistence type="predicted"/>
<comment type="caution">
    <text evidence="3">The sequence shown here is derived from an EMBL/GenBank/DDBJ whole genome shotgun (WGS) entry which is preliminary data.</text>
</comment>
<dbReference type="STRING" id="699431.SY89_01098"/>
<feature type="transmembrane region" description="Helical" evidence="2">
    <location>
        <begin position="268"/>
        <end position="289"/>
    </location>
</feature>
<dbReference type="OrthoDB" id="343201at2157"/>
<reference evidence="4" key="1">
    <citation type="submission" date="2013-11" db="EMBL/GenBank/DDBJ databases">
        <authorList>
            <person name="Hoang H.T."/>
            <person name="Killian M.L."/>
            <person name="Madson D.M."/>
            <person name="Arruda P.H.E."/>
            <person name="Sun D."/>
            <person name="Schwartz K.J."/>
            <person name="Yoon K."/>
        </authorList>
    </citation>
    <scope>NUCLEOTIDE SEQUENCE [LARGE SCALE GENOMIC DNA]</scope>
    <source>
        <strain evidence="4">CDK2</strain>
    </source>
</reference>
<accession>A0A0P7GY15</accession>